<keyword evidence="3" id="KW-1185">Reference proteome</keyword>
<proteinExistence type="predicted"/>
<comment type="caution">
    <text evidence="2">The sequence shown here is derived from an EMBL/GenBank/DDBJ whole genome shotgun (WGS) entry which is preliminary data.</text>
</comment>
<name>A0ABN9QAJ8_9DINO</name>
<dbReference type="Proteomes" id="UP001189429">
    <property type="component" value="Unassembled WGS sequence"/>
</dbReference>
<dbReference type="EMBL" id="CAUYUJ010002361">
    <property type="protein sequence ID" value="CAK0800441.1"/>
    <property type="molecule type" value="Genomic_DNA"/>
</dbReference>
<evidence type="ECO:0000313" key="2">
    <source>
        <dbReference type="EMBL" id="CAK0800441.1"/>
    </source>
</evidence>
<sequence length="120" mass="12216">MAHPYLSPGACPELPAPVGARAGGQQAFAFEAVRDEDTSWSRGLSPSAEQRLPGCGGSAACSRASTAESVGWVGGGPEGSCGAARRSPRASTAQFPAKPPPESGVRARDVLLFLGWLCCS</sequence>
<feature type="region of interest" description="Disordered" evidence="1">
    <location>
        <begin position="78"/>
        <end position="103"/>
    </location>
</feature>
<reference evidence="2" key="1">
    <citation type="submission" date="2023-10" db="EMBL/GenBank/DDBJ databases">
        <authorList>
            <person name="Chen Y."/>
            <person name="Shah S."/>
            <person name="Dougan E. K."/>
            <person name="Thang M."/>
            <person name="Chan C."/>
        </authorList>
    </citation>
    <scope>NUCLEOTIDE SEQUENCE [LARGE SCALE GENOMIC DNA]</scope>
</reference>
<evidence type="ECO:0000313" key="3">
    <source>
        <dbReference type="Proteomes" id="UP001189429"/>
    </source>
</evidence>
<evidence type="ECO:0000256" key="1">
    <source>
        <dbReference type="SAM" id="MobiDB-lite"/>
    </source>
</evidence>
<accession>A0ABN9QAJ8</accession>
<organism evidence="2 3">
    <name type="scientific">Prorocentrum cordatum</name>
    <dbReference type="NCBI Taxonomy" id="2364126"/>
    <lineage>
        <taxon>Eukaryota</taxon>
        <taxon>Sar</taxon>
        <taxon>Alveolata</taxon>
        <taxon>Dinophyceae</taxon>
        <taxon>Prorocentrales</taxon>
        <taxon>Prorocentraceae</taxon>
        <taxon>Prorocentrum</taxon>
    </lineage>
</organism>
<protein>
    <submittedName>
        <fullName evidence="2">Uncharacterized protein</fullName>
    </submittedName>
</protein>
<gene>
    <name evidence="2" type="ORF">PCOR1329_LOCUS8593</name>
</gene>